<comment type="caution">
    <text evidence="1">The sequence shown here is derived from an EMBL/GenBank/DDBJ whole genome shotgun (WGS) entry which is preliminary data.</text>
</comment>
<dbReference type="EMBL" id="JBBMQS010000017">
    <property type="protein sequence ID" value="MEM5499752.1"/>
    <property type="molecule type" value="Genomic_DNA"/>
</dbReference>
<gene>
    <name evidence="1" type="ORF">WNY77_20245</name>
</gene>
<dbReference type="RefSeq" id="WP_342882772.1">
    <property type="nucleotide sequence ID" value="NZ_JBBMQS010000017.1"/>
</dbReference>
<keyword evidence="2" id="KW-1185">Reference proteome</keyword>
<sequence length="174" mass="19199">MFNIKTIIAALLLCAWSLSVISNDKIYKITTNDGGIIYTDSPTEQGEHVPLSADSVITLKSASLSPITTPPIVRKQTKKIHLSVISPKPEQTIRDNSGKLTIRTALEPQVQGVYRLHLNDQVISQNRGLFKLSGLNRGAYTFHVELAHKSGKILASTPKQTFYLHQASVLNRPN</sequence>
<organism evidence="1 2">
    <name type="scientific">Paraglaciecola mesophila</name>
    <dbReference type="NCBI Taxonomy" id="197222"/>
    <lineage>
        <taxon>Bacteria</taxon>
        <taxon>Pseudomonadati</taxon>
        <taxon>Pseudomonadota</taxon>
        <taxon>Gammaproteobacteria</taxon>
        <taxon>Alteromonadales</taxon>
        <taxon>Alteromonadaceae</taxon>
        <taxon>Paraglaciecola</taxon>
    </lineage>
</organism>
<proteinExistence type="predicted"/>
<dbReference type="Proteomes" id="UP001461163">
    <property type="component" value="Unassembled WGS sequence"/>
</dbReference>
<reference evidence="1 2" key="1">
    <citation type="submission" date="2024-03" db="EMBL/GenBank/DDBJ databases">
        <title>Community enrichment and isolation of bacterial strains for fucoidan degradation.</title>
        <authorList>
            <person name="Sichert A."/>
        </authorList>
    </citation>
    <scope>NUCLEOTIDE SEQUENCE [LARGE SCALE GENOMIC DNA]</scope>
    <source>
        <strain evidence="1 2">AS12</strain>
    </source>
</reference>
<evidence type="ECO:0000313" key="1">
    <source>
        <dbReference type="EMBL" id="MEM5499752.1"/>
    </source>
</evidence>
<name>A0ABU9T0W0_9ALTE</name>
<protein>
    <submittedName>
        <fullName evidence="1">DUF4124 domain-containing protein</fullName>
    </submittedName>
</protein>
<accession>A0ABU9T0W0</accession>
<evidence type="ECO:0000313" key="2">
    <source>
        <dbReference type="Proteomes" id="UP001461163"/>
    </source>
</evidence>